<evidence type="ECO:0000313" key="4">
    <source>
        <dbReference type="Proteomes" id="UP000063699"/>
    </source>
</evidence>
<feature type="region of interest" description="Disordered" evidence="1">
    <location>
        <begin position="391"/>
        <end position="415"/>
    </location>
</feature>
<keyword evidence="4" id="KW-1185">Reference proteome</keyword>
<accession>A0A0N9HUP8</accession>
<dbReference type="Proteomes" id="UP000063699">
    <property type="component" value="Chromosome"/>
</dbReference>
<dbReference type="AlphaFoldDB" id="A0A0N9HUP8"/>
<feature type="transmembrane region" description="Helical" evidence="2">
    <location>
        <begin position="170"/>
        <end position="188"/>
    </location>
</feature>
<reference evidence="3 4" key="1">
    <citation type="submission" date="2015-07" db="EMBL/GenBank/DDBJ databases">
        <title>Genome sequencing of Kibdelosporangium phytohabitans.</title>
        <authorList>
            <person name="Qin S."/>
            <person name="Xing K."/>
        </authorList>
    </citation>
    <scope>NUCLEOTIDE SEQUENCE [LARGE SCALE GENOMIC DNA]</scope>
    <source>
        <strain evidence="3 4">KLBMP1111</strain>
    </source>
</reference>
<evidence type="ECO:0008006" key="5">
    <source>
        <dbReference type="Google" id="ProtNLM"/>
    </source>
</evidence>
<feature type="transmembrane region" description="Helical" evidence="2">
    <location>
        <begin position="208"/>
        <end position="227"/>
    </location>
</feature>
<evidence type="ECO:0000256" key="1">
    <source>
        <dbReference type="SAM" id="MobiDB-lite"/>
    </source>
</evidence>
<proteinExistence type="predicted"/>
<name>A0A0N9HUP8_9PSEU</name>
<feature type="transmembrane region" description="Helical" evidence="2">
    <location>
        <begin position="337"/>
        <end position="354"/>
    </location>
</feature>
<keyword evidence="2" id="KW-0812">Transmembrane</keyword>
<gene>
    <name evidence="3" type="ORF">AOZ06_01900</name>
</gene>
<feature type="transmembrane region" description="Helical" evidence="2">
    <location>
        <begin position="100"/>
        <end position="117"/>
    </location>
</feature>
<evidence type="ECO:0000256" key="2">
    <source>
        <dbReference type="SAM" id="Phobius"/>
    </source>
</evidence>
<dbReference type="KEGG" id="kphy:AOZ06_01900"/>
<dbReference type="STRING" id="860235.AOZ06_01900"/>
<dbReference type="EMBL" id="CP012752">
    <property type="protein sequence ID" value="ALG05837.1"/>
    <property type="molecule type" value="Genomic_DNA"/>
</dbReference>
<feature type="transmembrane region" description="Helical" evidence="2">
    <location>
        <begin position="137"/>
        <end position="158"/>
    </location>
</feature>
<sequence>MERRAVEMWFRRRGLPMVVRRQVRGTSLLSRATPALVFLVLFQPLLNWVNAELDKLDVSTAKAPYVIGLLALSLATFVVPVLVAWFVSWALRRRSELKRLLIASVVLVLGVVALPLIQKKLGQINNVPVTMGTYACVAVGVLVLVFVGAGSVLAWTLRVAVRHVRDVGNLASRALPLLMIFILFGFFATETWQIAQKLQDEDGRRTNLWLVIGLFGLLASLFLIAILRDEGREVLAKHRAASMKDYEAVLDKTPLNHDVPDIHNHPLTRREKLNLAVVVFLALALQAVVFAFVVFWFLVVFGLMAIDDSVIQGWLGKAPSDSGHLFGVPLRGVSDELILVSMFLAGFSGMYFAASNATDPTYRKSFFDPLMADLAVSLAARDAYLTLWDKDGDPPGYPEEGPLATKGDLEWQKTQ</sequence>
<feature type="transmembrane region" description="Helical" evidence="2">
    <location>
        <begin position="273"/>
        <end position="306"/>
    </location>
</feature>
<organism evidence="3 4">
    <name type="scientific">Kibdelosporangium phytohabitans</name>
    <dbReference type="NCBI Taxonomy" id="860235"/>
    <lineage>
        <taxon>Bacteria</taxon>
        <taxon>Bacillati</taxon>
        <taxon>Actinomycetota</taxon>
        <taxon>Actinomycetes</taxon>
        <taxon>Pseudonocardiales</taxon>
        <taxon>Pseudonocardiaceae</taxon>
        <taxon>Kibdelosporangium</taxon>
    </lineage>
</organism>
<keyword evidence="2" id="KW-0472">Membrane</keyword>
<feature type="transmembrane region" description="Helical" evidence="2">
    <location>
        <begin position="67"/>
        <end position="88"/>
    </location>
</feature>
<evidence type="ECO:0000313" key="3">
    <source>
        <dbReference type="EMBL" id="ALG05837.1"/>
    </source>
</evidence>
<keyword evidence="2" id="KW-1133">Transmembrane helix</keyword>
<protein>
    <recommendedName>
        <fullName evidence="5">Integral membrane protein</fullName>
    </recommendedName>
</protein>